<organism evidence="2 3">
    <name type="scientific">Mortierella alpina</name>
    <name type="common">Oleaginous fungus</name>
    <name type="synonym">Mortierella renispora</name>
    <dbReference type="NCBI Taxonomy" id="64518"/>
    <lineage>
        <taxon>Eukaryota</taxon>
        <taxon>Fungi</taxon>
        <taxon>Fungi incertae sedis</taxon>
        <taxon>Mucoromycota</taxon>
        <taxon>Mortierellomycotina</taxon>
        <taxon>Mortierellomycetes</taxon>
        <taxon>Mortierellales</taxon>
        <taxon>Mortierellaceae</taxon>
        <taxon>Mortierella</taxon>
    </lineage>
</organism>
<gene>
    <name evidence="2" type="ORF">KVV02_003153</name>
</gene>
<dbReference type="Proteomes" id="UP000717515">
    <property type="component" value="Unassembled WGS sequence"/>
</dbReference>
<feature type="compositionally biased region" description="Basic residues" evidence="1">
    <location>
        <begin position="1"/>
        <end position="10"/>
    </location>
</feature>
<dbReference type="EMBL" id="JAIFTL010000144">
    <property type="protein sequence ID" value="KAG9322478.1"/>
    <property type="molecule type" value="Genomic_DNA"/>
</dbReference>
<feature type="region of interest" description="Disordered" evidence="1">
    <location>
        <begin position="1"/>
        <end position="34"/>
    </location>
</feature>
<evidence type="ECO:0000256" key="1">
    <source>
        <dbReference type="SAM" id="MobiDB-lite"/>
    </source>
</evidence>
<evidence type="ECO:0000313" key="2">
    <source>
        <dbReference type="EMBL" id="KAG9322478.1"/>
    </source>
</evidence>
<feature type="compositionally biased region" description="Basic and acidic residues" evidence="1">
    <location>
        <begin position="627"/>
        <end position="641"/>
    </location>
</feature>
<feature type="compositionally biased region" description="Basic residues" evidence="1">
    <location>
        <begin position="391"/>
        <end position="400"/>
    </location>
</feature>
<dbReference type="Gene3D" id="1.10.10.60">
    <property type="entry name" value="Homeodomain-like"/>
    <property type="match status" value="1"/>
</dbReference>
<feature type="region of interest" description="Disordered" evidence="1">
    <location>
        <begin position="627"/>
        <end position="659"/>
    </location>
</feature>
<dbReference type="AlphaFoldDB" id="A0A9P8CVX5"/>
<feature type="compositionally biased region" description="Basic and acidic residues" evidence="1">
    <location>
        <begin position="418"/>
        <end position="431"/>
    </location>
</feature>
<name>A0A9P8CVX5_MORAP</name>
<feature type="compositionally biased region" description="Polar residues" evidence="1">
    <location>
        <begin position="435"/>
        <end position="457"/>
    </location>
</feature>
<evidence type="ECO:0000313" key="3">
    <source>
        <dbReference type="Proteomes" id="UP000717515"/>
    </source>
</evidence>
<feature type="compositionally biased region" description="Basic and acidic residues" evidence="1">
    <location>
        <begin position="23"/>
        <end position="34"/>
    </location>
</feature>
<feature type="compositionally biased region" description="Low complexity" evidence="1">
    <location>
        <begin position="11"/>
        <end position="21"/>
    </location>
</feature>
<sequence length="659" mass="75519">MTKAARKPRAAAKPSSSPVAKRTSRERLKAPEPAARELSEEEVFVNALDAWNHVYLNSFLTMKDPIRQLRIEQKELEEQWTRLNRGKDTAFGRDHDFEYLEKQDIFEYSLEEPFMERYNLSVMVHYLFMPELELRLLENGLVGFVRQFRKSLKDDANSSNDNEGSFWRTFMQLIMLVMGLRKRQDSASDLDPREIMENAWIAEGAKYNKSMPDSSRISRDAVSTMVQVATQAAKDDNRLYGLYQNTMKQLVQHLQDRVEQIQFPADKELINNLVERRIGKTEKLYSAYAASGSDHALLEDLDEGWFEDTEPSLKKEDISQSPPLFDNVDWMVNEYVTQDFGRVPDVVENDDEQESKSNLPAQLQETHTHNENFETNATKHPPSAKPNSNKGKGKGKGKGKSKNEPDQAEAIQDTPAASDRDHREETDRQHDVATGSGQDRPSRPNHQQHIGNSTGSRRSLKREASSVAASTAARTLEERVNRAIGVAEPTDELVFGGDSDEEFIPPVPKKRRRNTASPGAEDRQEETARGSSPIVEIPRRQTSRTPPPPTQRRPAETKTRKKNRPWSVQEQERLLELVPRFKHSASDTSARKRTVKWSKLKDYDRTHGDVLHYRDQVMLKDKYRDLTDNGQHRQHVSELNKAKMKSTPQHQFPQTGPQL</sequence>
<proteinExistence type="predicted"/>
<reference evidence="2" key="1">
    <citation type="submission" date="2021-07" db="EMBL/GenBank/DDBJ databases">
        <title>Draft genome of Mortierella alpina, strain LL118, isolated from an aspen leaf litter sample.</title>
        <authorList>
            <person name="Yang S."/>
            <person name="Vinatzer B.A."/>
        </authorList>
    </citation>
    <scope>NUCLEOTIDE SEQUENCE</scope>
    <source>
        <strain evidence="2">LL118</strain>
    </source>
</reference>
<feature type="compositionally biased region" description="Polar residues" evidence="1">
    <location>
        <begin position="646"/>
        <end position="659"/>
    </location>
</feature>
<comment type="caution">
    <text evidence="2">The sequence shown here is derived from an EMBL/GenBank/DDBJ whole genome shotgun (WGS) entry which is preliminary data.</text>
</comment>
<accession>A0A9P8CVX5</accession>
<feature type="region of interest" description="Disordered" evidence="1">
    <location>
        <begin position="373"/>
        <end position="571"/>
    </location>
</feature>
<protein>
    <submittedName>
        <fullName evidence="2">Uncharacterized protein</fullName>
    </submittedName>
</protein>